<dbReference type="RefSeq" id="WP_020041722.1">
    <property type="nucleotide sequence ID" value="NZ_KE557281.1"/>
</dbReference>
<dbReference type="EMBL" id="APVH01000042">
    <property type="protein sequence ID" value="EPX78072.1"/>
    <property type="molecule type" value="Genomic_DNA"/>
</dbReference>
<evidence type="ECO:0000313" key="1">
    <source>
        <dbReference type="EMBL" id="EPX78072.1"/>
    </source>
</evidence>
<gene>
    <name evidence="1" type="ORF">Salmuc_03394</name>
</gene>
<dbReference type="Pfam" id="PF18982">
    <property type="entry name" value="JetA"/>
    <property type="match status" value="1"/>
</dbReference>
<dbReference type="eggNOG" id="ENOG502ZA5F">
    <property type="taxonomic scope" value="Bacteria"/>
</dbReference>
<dbReference type="InterPro" id="IPR043773">
    <property type="entry name" value="JetA"/>
</dbReference>
<sequence>MTNTTSSGIEHIFGDLHPDAFKLFSGPQRHFYARLLEHLSEELFEDAGLSPRGEVIAAIKEFCRQHADLDPEAKTDLGVRANATYARLLETGWLLEQRTGFQRFTDIDATARLLLDFLLDVKFGRLRSYGGEVINVLALVESVERDPQARSEALRGAAKASRGFLNHLRGLSASMRKAEELIATRASFADLFESFFTDYVQRHLISDYKLLHTRANPFRFRVRILSLSRRMLEDDFRIREIAEAYVREGKAADAAAGRKAVIEDLRTVIRVFSGIDDYLEVIEETNRRVETKIRNTIRFLDTMTETNTEVLEDVLRKVGATADDVTMPSDEASGTRLPEGSAHLFAASAKRPEIKPTPIQRPRKSDAQRAHEAAILAYQERSRVQPDRIDAYLRAHVEGQGAVEGRELPISSLDDFFVFERLRSLDYLGGRLSDDWEISDCPGTVENDWIVCRNFLIRPRGQQQKVH</sequence>
<dbReference type="HOGENOM" id="CLU_045653_0_0_5"/>
<name>S9QDU6_9RHOB</name>
<comment type="caution">
    <text evidence="1">The sequence shown here is derived from an EMBL/GenBank/DDBJ whole genome shotgun (WGS) entry which is preliminary data.</text>
</comment>
<accession>S9QDU6</accession>
<dbReference type="Proteomes" id="UP000015347">
    <property type="component" value="Unassembled WGS sequence"/>
</dbReference>
<evidence type="ECO:0000313" key="2">
    <source>
        <dbReference type="Proteomes" id="UP000015347"/>
    </source>
</evidence>
<proteinExistence type="predicted"/>
<protein>
    <submittedName>
        <fullName evidence="1">Uncharacterized protein</fullName>
    </submittedName>
</protein>
<keyword evidence="2" id="KW-1185">Reference proteome</keyword>
<dbReference type="AlphaFoldDB" id="S9QDU6"/>
<dbReference type="STRING" id="1123237.Salmuc_03394"/>
<organism evidence="1 2">
    <name type="scientific">Salipiger mucosus DSM 16094</name>
    <dbReference type="NCBI Taxonomy" id="1123237"/>
    <lineage>
        <taxon>Bacteria</taxon>
        <taxon>Pseudomonadati</taxon>
        <taxon>Pseudomonadota</taxon>
        <taxon>Alphaproteobacteria</taxon>
        <taxon>Rhodobacterales</taxon>
        <taxon>Roseobacteraceae</taxon>
        <taxon>Salipiger</taxon>
    </lineage>
</organism>
<reference evidence="2" key="1">
    <citation type="journal article" date="2014" name="Stand. Genomic Sci.">
        <title>Genome sequence of the exopolysaccharide-producing Salipiger mucosus type strain (DSM 16094(T)), a moderately halophilic member of the Roseobacter clade.</title>
        <authorList>
            <person name="Riedel T."/>
            <person name="Spring S."/>
            <person name="Fiebig A."/>
            <person name="Petersen J."/>
            <person name="Kyrpides N.C."/>
            <person name="Goker M."/>
            <person name="Klenk H.P."/>
        </authorList>
    </citation>
    <scope>NUCLEOTIDE SEQUENCE [LARGE SCALE GENOMIC DNA]</scope>
    <source>
        <strain evidence="2">DSM 16094</strain>
    </source>
</reference>
<dbReference type="OrthoDB" id="8038184at2"/>